<accession>A0A166F4N6</accession>
<sequence>MGIFICPYKTDKTDSISMKLVDRDDTRMADIPNDILKHMLKLLATNIGASDFVRATSSCKEWKEFAEDTEILKTVQFGRTYRLNESFWSEKGFLVKCANAGNKSAIDILVRKRKLDTLRLFMQRMKARHSRPDLRATGRFTFCLVTSVDIICILTFSKWLIQNL</sequence>
<organism evidence="1">
    <name type="scientific">Daucus carota subsp. sativus</name>
    <name type="common">Carrot</name>
    <dbReference type="NCBI Taxonomy" id="79200"/>
    <lineage>
        <taxon>Eukaryota</taxon>
        <taxon>Viridiplantae</taxon>
        <taxon>Streptophyta</taxon>
        <taxon>Embryophyta</taxon>
        <taxon>Tracheophyta</taxon>
        <taxon>Spermatophyta</taxon>
        <taxon>Magnoliopsida</taxon>
        <taxon>eudicotyledons</taxon>
        <taxon>Gunneridae</taxon>
        <taxon>Pentapetalae</taxon>
        <taxon>asterids</taxon>
        <taxon>campanulids</taxon>
        <taxon>Apiales</taxon>
        <taxon>Apiaceae</taxon>
        <taxon>Apioideae</taxon>
        <taxon>Scandiceae</taxon>
        <taxon>Daucinae</taxon>
        <taxon>Daucus</taxon>
        <taxon>Daucus sect. Daucus</taxon>
    </lineage>
</organism>
<name>A0A166F4N6_DAUCS</name>
<keyword evidence="3" id="KW-1185">Reference proteome</keyword>
<dbReference type="Proteomes" id="UP000077755">
    <property type="component" value="Chromosome 2"/>
</dbReference>
<evidence type="ECO:0000313" key="3">
    <source>
        <dbReference type="Proteomes" id="UP000077755"/>
    </source>
</evidence>
<proteinExistence type="predicted"/>
<dbReference type="AlphaFoldDB" id="A0A166F4N6"/>
<evidence type="ECO:0000313" key="1">
    <source>
        <dbReference type="EMBL" id="KZN07338.1"/>
    </source>
</evidence>
<dbReference type="EMBL" id="LNRQ01000002">
    <property type="protein sequence ID" value="KZN07338.1"/>
    <property type="molecule type" value="Genomic_DNA"/>
</dbReference>
<gene>
    <name evidence="1" type="ORF">DCAR_008175</name>
    <name evidence="2" type="ORF">DCAR_0209237</name>
</gene>
<evidence type="ECO:0000313" key="2">
    <source>
        <dbReference type="EMBL" id="WOG89996.1"/>
    </source>
</evidence>
<protein>
    <recommendedName>
        <fullName evidence="4">F-box domain-containing protein</fullName>
    </recommendedName>
</protein>
<reference evidence="2" key="2">
    <citation type="submission" date="2022-03" db="EMBL/GenBank/DDBJ databases">
        <title>Draft title - Genomic analysis of global carrot germplasm unveils the trajectory of domestication and the origin of high carotenoid orange carrot.</title>
        <authorList>
            <person name="Iorizzo M."/>
            <person name="Ellison S."/>
            <person name="Senalik D."/>
            <person name="Macko-Podgorni A."/>
            <person name="Grzebelus D."/>
            <person name="Bostan H."/>
            <person name="Rolling W."/>
            <person name="Curaba J."/>
            <person name="Simon P."/>
        </authorList>
    </citation>
    <scope>NUCLEOTIDE SEQUENCE</scope>
    <source>
        <tissue evidence="2">Leaf</tissue>
    </source>
</reference>
<evidence type="ECO:0008006" key="4">
    <source>
        <dbReference type="Google" id="ProtNLM"/>
    </source>
</evidence>
<reference evidence="1" key="1">
    <citation type="journal article" date="2016" name="Nat. Genet.">
        <title>A high-quality carrot genome assembly provides new insights into carotenoid accumulation and asterid genome evolution.</title>
        <authorList>
            <person name="Iorizzo M."/>
            <person name="Ellison S."/>
            <person name="Senalik D."/>
            <person name="Zeng P."/>
            <person name="Satapoomin P."/>
            <person name="Huang J."/>
            <person name="Bowman M."/>
            <person name="Iovene M."/>
            <person name="Sanseverino W."/>
            <person name="Cavagnaro P."/>
            <person name="Yildiz M."/>
            <person name="Macko-Podgorni A."/>
            <person name="Moranska E."/>
            <person name="Grzebelus E."/>
            <person name="Grzebelus D."/>
            <person name="Ashrafi H."/>
            <person name="Zheng Z."/>
            <person name="Cheng S."/>
            <person name="Spooner D."/>
            <person name="Van Deynze A."/>
            <person name="Simon P."/>
        </authorList>
    </citation>
    <scope>NUCLEOTIDE SEQUENCE [LARGE SCALE GENOMIC DNA]</scope>
    <source>
        <tissue evidence="1">Leaf</tissue>
    </source>
</reference>
<dbReference type="EMBL" id="CP093344">
    <property type="protein sequence ID" value="WOG89996.1"/>
    <property type="molecule type" value="Genomic_DNA"/>
</dbReference>
<dbReference type="Gramene" id="KZN07338">
    <property type="protein sequence ID" value="KZN07338"/>
    <property type="gene ID" value="DCAR_008175"/>
</dbReference>